<evidence type="ECO:0000313" key="6">
    <source>
        <dbReference type="EMBL" id="KAK1119634.1"/>
    </source>
</evidence>
<dbReference type="InterPro" id="IPR019775">
    <property type="entry name" value="WD40_repeat_CS"/>
</dbReference>
<dbReference type="SMART" id="SM00320">
    <property type="entry name" value="WD40"/>
    <property type="match status" value="4"/>
</dbReference>
<dbReference type="PROSITE" id="PS00678">
    <property type="entry name" value="WD_REPEATS_1"/>
    <property type="match status" value="2"/>
</dbReference>
<dbReference type="PRINTS" id="PR00320">
    <property type="entry name" value="GPROTEINBRPT"/>
</dbReference>
<evidence type="ECO:0000256" key="5">
    <source>
        <dbReference type="SAM" id="MobiDB-lite"/>
    </source>
</evidence>
<dbReference type="Gene3D" id="2.130.10.10">
    <property type="entry name" value="YVTN repeat-like/Quinoprotein amine dehydrogenase"/>
    <property type="match status" value="2"/>
</dbReference>
<feature type="region of interest" description="Disordered" evidence="5">
    <location>
        <begin position="38"/>
        <end position="64"/>
    </location>
</feature>
<keyword evidence="1" id="KW-0597">Phosphoprotein</keyword>
<dbReference type="InterPro" id="IPR001680">
    <property type="entry name" value="WD40_rpt"/>
</dbReference>
<evidence type="ECO:0000256" key="1">
    <source>
        <dbReference type="ARBA" id="ARBA00022553"/>
    </source>
</evidence>
<dbReference type="PROSITE" id="PS50082">
    <property type="entry name" value="WD_REPEATS_2"/>
    <property type="match status" value="2"/>
</dbReference>
<feature type="compositionally biased region" description="Acidic residues" evidence="5">
    <location>
        <begin position="41"/>
        <end position="50"/>
    </location>
</feature>
<proteinExistence type="predicted"/>
<evidence type="ECO:0008006" key="8">
    <source>
        <dbReference type="Google" id="ProtNLM"/>
    </source>
</evidence>
<feature type="repeat" description="WD" evidence="4">
    <location>
        <begin position="216"/>
        <end position="258"/>
    </location>
</feature>
<accession>A0AA40KGR9</accession>
<dbReference type="AlphaFoldDB" id="A0AA40KGR9"/>
<dbReference type="InterPro" id="IPR015943">
    <property type="entry name" value="WD40/YVTN_repeat-like_dom_sf"/>
</dbReference>
<dbReference type="PROSITE" id="PS50294">
    <property type="entry name" value="WD_REPEATS_REGION"/>
    <property type="match status" value="1"/>
</dbReference>
<evidence type="ECO:0000313" key="7">
    <source>
        <dbReference type="Proteomes" id="UP001177670"/>
    </source>
</evidence>
<dbReference type="Pfam" id="PF00400">
    <property type="entry name" value="WD40"/>
    <property type="match status" value="3"/>
</dbReference>
<keyword evidence="3" id="KW-0677">Repeat</keyword>
<reference evidence="6" key="1">
    <citation type="submission" date="2021-10" db="EMBL/GenBank/DDBJ databases">
        <title>Melipona bicolor Genome sequencing and assembly.</title>
        <authorList>
            <person name="Araujo N.S."/>
            <person name="Arias M.C."/>
        </authorList>
    </citation>
    <scope>NUCLEOTIDE SEQUENCE</scope>
    <source>
        <strain evidence="6">USP_2M_L1-L4_2017</strain>
        <tissue evidence="6">Whole body</tissue>
    </source>
</reference>
<name>A0AA40KGR9_9HYME</name>
<organism evidence="6 7">
    <name type="scientific">Melipona bicolor</name>
    <dbReference type="NCBI Taxonomy" id="60889"/>
    <lineage>
        <taxon>Eukaryota</taxon>
        <taxon>Metazoa</taxon>
        <taxon>Ecdysozoa</taxon>
        <taxon>Arthropoda</taxon>
        <taxon>Hexapoda</taxon>
        <taxon>Insecta</taxon>
        <taxon>Pterygota</taxon>
        <taxon>Neoptera</taxon>
        <taxon>Endopterygota</taxon>
        <taxon>Hymenoptera</taxon>
        <taxon>Apocrita</taxon>
        <taxon>Aculeata</taxon>
        <taxon>Apoidea</taxon>
        <taxon>Anthophila</taxon>
        <taxon>Apidae</taxon>
        <taxon>Melipona</taxon>
    </lineage>
</organism>
<keyword evidence="7" id="KW-1185">Reference proteome</keyword>
<gene>
    <name evidence="6" type="ORF">K0M31_013054</name>
</gene>
<evidence type="ECO:0000256" key="3">
    <source>
        <dbReference type="ARBA" id="ARBA00022737"/>
    </source>
</evidence>
<dbReference type="PANTHER" id="PTHR14091">
    <property type="entry name" value="PERIODIC TRYPTOPHAN PROTEIN 1"/>
    <property type="match status" value="1"/>
</dbReference>
<dbReference type="InterPro" id="IPR044285">
    <property type="entry name" value="PWP1"/>
</dbReference>
<evidence type="ECO:0000256" key="4">
    <source>
        <dbReference type="PROSITE-ProRule" id="PRU00221"/>
    </source>
</evidence>
<dbReference type="PANTHER" id="PTHR14091:SF0">
    <property type="entry name" value="PERIODIC TRYPTOPHAN PROTEIN 1 HOMOLOG"/>
    <property type="match status" value="1"/>
</dbReference>
<feature type="repeat" description="WD" evidence="4">
    <location>
        <begin position="362"/>
        <end position="377"/>
    </location>
</feature>
<keyword evidence="2 4" id="KW-0853">WD repeat</keyword>
<protein>
    <recommendedName>
        <fullName evidence="8">Periodic tryptophan protein 1</fullName>
    </recommendedName>
</protein>
<dbReference type="InterPro" id="IPR020472">
    <property type="entry name" value="WD40_PAC1"/>
</dbReference>
<dbReference type="GO" id="GO:0005634">
    <property type="term" value="C:nucleus"/>
    <property type="evidence" value="ECO:0007669"/>
    <property type="project" value="TreeGrafter"/>
</dbReference>
<dbReference type="GO" id="GO:0006364">
    <property type="term" value="P:rRNA processing"/>
    <property type="evidence" value="ECO:0007669"/>
    <property type="project" value="InterPro"/>
</dbReference>
<comment type="caution">
    <text evidence="6">The sequence shown here is derived from an EMBL/GenBank/DDBJ whole genome shotgun (WGS) entry which is preliminary data.</text>
</comment>
<evidence type="ECO:0000256" key="2">
    <source>
        <dbReference type="ARBA" id="ARBA00022574"/>
    </source>
</evidence>
<dbReference type="Proteomes" id="UP001177670">
    <property type="component" value="Unassembled WGS sequence"/>
</dbReference>
<dbReference type="InterPro" id="IPR036322">
    <property type="entry name" value="WD40_repeat_dom_sf"/>
</dbReference>
<dbReference type="SUPFAM" id="SSF50978">
    <property type="entry name" value="WD40 repeat-like"/>
    <property type="match status" value="1"/>
</dbReference>
<dbReference type="EMBL" id="JAHYIQ010000035">
    <property type="protein sequence ID" value="KAK1119634.1"/>
    <property type="molecule type" value="Genomic_DNA"/>
</dbReference>
<sequence>MNIISCTTWVKKGVASTNPEKIELTAKELEQIIKQTQSELQDVESDEEHDEIIKEKNEAESQPNTSIIDEYNFDKYDDESNSIHCNIGGIATFEKDGEDPFITGEDNDSEKEDDIVKIDDNFVLIGHVEGDASILEVFVYNENEGSFYCHHDMMLSSFPLCIEWLNFDPSDPKPSNLCAIGNMTPIIEVWDLDLIDCLEPAYKLGCKPSKKKNRKRVGHKDAVLDLAWNENYAHVLGSGSVDQTVLLWDLENGKPVNKFTSFQDKVQSLKWHPKETHQLLTGCDDKVVRLFDCRYKEIMKTWESLGEVDKVLWNYFDPNYCIVSTSNGYVQYIDIRQDKLVWSIEAHTQVTGLSLSSSCCGLLVTSGTDGVIKVWDIINNTEPWFIWETKTNLGSLLCLASNPDSPFIFSAGGDNKSHNYKILDISEIPEVRERFQERKHITLRSSTNDTKIKEEEMMDVTEDTDSTVLSANNNKNNV</sequence>